<accession>A0A9P5TPZ6</accession>
<proteinExistence type="predicted"/>
<evidence type="ECO:0000259" key="1">
    <source>
        <dbReference type="Pfam" id="PF00646"/>
    </source>
</evidence>
<dbReference type="EMBL" id="JADNYJ010000034">
    <property type="protein sequence ID" value="KAF8902729.1"/>
    <property type="molecule type" value="Genomic_DNA"/>
</dbReference>
<dbReference type="OrthoDB" id="2623374at2759"/>
<sequence length="113" mass="13369">MLPKRTRRRAREFTQSIPVDIWHECFTHLPTSDHKRLSLTCLLFNEIGLSFVFRSITYTCYISLKKRDLEEVSTEMLDDLQRNIIALKAFANSPKHAPLIKKRIKKQWRNPIG</sequence>
<dbReference type="SUPFAM" id="SSF81383">
    <property type="entry name" value="F-box domain"/>
    <property type="match status" value="1"/>
</dbReference>
<evidence type="ECO:0000313" key="3">
    <source>
        <dbReference type="Proteomes" id="UP000724874"/>
    </source>
</evidence>
<keyword evidence="3" id="KW-1185">Reference proteome</keyword>
<gene>
    <name evidence="2" type="ORF">CPB84DRAFT_830523</name>
</gene>
<comment type="caution">
    <text evidence="2">The sequence shown here is derived from an EMBL/GenBank/DDBJ whole genome shotgun (WGS) entry which is preliminary data.</text>
</comment>
<evidence type="ECO:0000313" key="2">
    <source>
        <dbReference type="EMBL" id="KAF8902729.1"/>
    </source>
</evidence>
<dbReference type="Pfam" id="PF00646">
    <property type="entry name" value="F-box"/>
    <property type="match status" value="1"/>
</dbReference>
<dbReference type="InterPro" id="IPR036047">
    <property type="entry name" value="F-box-like_dom_sf"/>
</dbReference>
<protein>
    <recommendedName>
        <fullName evidence="1">F-box domain-containing protein</fullName>
    </recommendedName>
</protein>
<name>A0A9P5TPZ6_GYMJU</name>
<reference evidence="2" key="1">
    <citation type="submission" date="2020-11" db="EMBL/GenBank/DDBJ databases">
        <authorList>
            <consortium name="DOE Joint Genome Institute"/>
            <person name="Ahrendt S."/>
            <person name="Riley R."/>
            <person name="Andreopoulos W."/>
            <person name="LaButti K."/>
            <person name="Pangilinan J."/>
            <person name="Ruiz-duenas F.J."/>
            <person name="Barrasa J.M."/>
            <person name="Sanchez-Garcia M."/>
            <person name="Camarero S."/>
            <person name="Miyauchi S."/>
            <person name="Serrano A."/>
            <person name="Linde D."/>
            <person name="Babiker R."/>
            <person name="Drula E."/>
            <person name="Ayuso-Fernandez I."/>
            <person name="Pacheco R."/>
            <person name="Padilla G."/>
            <person name="Ferreira P."/>
            <person name="Barriuso J."/>
            <person name="Kellner H."/>
            <person name="Castanera R."/>
            <person name="Alfaro M."/>
            <person name="Ramirez L."/>
            <person name="Pisabarro A.G."/>
            <person name="Kuo A."/>
            <person name="Tritt A."/>
            <person name="Lipzen A."/>
            <person name="He G."/>
            <person name="Yan M."/>
            <person name="Ng V."/>
            <person name="Cullen D."/>
            <person name="Martin F."/>
            <person name="Rosso M.-N."/>
            <person name="Henrissat B."/>
            <person name="Hibbett D."/>
            <person name="Martinez A.T."/>
            <person name="Grigoriev I.V."/>
        </authorList>
    </citation>
    <scope>NUCLEOTIDE SEQUENCE</scope>
    <source>
        <strain evidence="2">AH 44721</strain>
    </source>
</reference>
<dbReference type="CDD" id="cd09917">
    <property type="entry name" value="F-box_SF"/>
    <property type="match status" value="1"/>
</dbReference>
<dbReference type="InterPro" id="IPR001810">
    <property type="entry name" value="F-box_dom"/>
</dbReference>
<dbReference type="Proteomes" id="UP000724874">
    <property type="component" value="Unassembled WGS sequence"/>
</dbReference>
<dbReference type="AlphaFoldDB" id="A0A9P5TPZ6"/>
<organism evidence="2 3">
    <name type="scientific">Gymnopilus junonius</name>
    <name type="common">Spectacular rustgill mushroom</name>
    <name type="synonym">Gymnopilus spectabilis subsp. junonius</name>
    <dbReference type="NCBI Taxonomy" id="109634"/>
    <lineage>
        <taxon>Eukaryota</taxon>
        <taxon>Fungi</taxon>
        <taxon>Dikarya</taxon>
        <taxon>Basidiomycota</taxon>
        <taxon>Agaricomycotina</taxon>
        <taxon>Agaricomycetes</taxon>
        <taxon>Agaricomycetidae</taxon>
        <taxon>Agaricales</taxon>
        <taxon>Agaricineae</taxon>
        <taxon>Hymenogastraceae</taxon>
        <taxon>Gymnopilus</taxon>
    </lineage>
</organism>
<feature type="domain" description="F-box" evidence="1">
    <location>
        <begin position="16"/>
        <end position="47"/>
    </location>
</feature>